<dbReference type="EMBL" id="FNNG01000001">
    <property type="protein sequence ID" value="SDW07923.1"/>
    <property type="molecule type" value="Genomic_DNA"/>
</dbReference>
<dbReference type="AlphaFoldDB" id="A0A1H2QL39"/>
<accession>A0A1H2QL39</accession>
<organism evidence="1 2">
    <name type="scientific">Tepidimicrobium xylanilyticum</name>
    <dbReference type="NCBI Taxonomy" id="1123352"/>
    <lineage>
        <taxon>Bacteria</taxon>
        <taxon>Bacillati</taxon>
        <taxon>Bacillota</taxon>
        <taxon>Tissierellia</taxon>
        <taxon>Tissierellales</taxon>
        <taxon>Tepidimicrobiaceae</taxon>
        <taxon>Tepidimicrobium</taxon>
    </lineage>
</organism>
<dbReference type="Proteomes" id="UP000198828">
    <property type="component" value="Unassembled WGS sequence"/>
</dbReference>
<gene>
    <name evidence="1" type="ORF">SAMN05660923_00175</name>
</gene>
<sequence length="90" mass="10608">MEPFVDEFVENLKKEIDHSGALLLLMEEILDRPIYCSLNGAKNLKAHFHRDWNFVEVKTEDELEIGKIKVYNSMGVKGYTTYRERFEVIL</sequence>
<name>A0A1H2QL39_9FIRM</name>
<dbReference type="InterPro" id="IPR036866">
    <property type="entry name" value="RibonucZ/Hydroxyglut_hydro"/>
</dbReference>
<evidence type="ECO:0000313" key="1">
    <source>
        <dbReference type="EMBL" id="SDW07923.1"/>
    </source>
</evidence>
<reference evidence="1 2" key="1">
    <citation type="submission" date="2016-10" db="EMBL/GenBank/DDBJ databases">
        <authorList>
            <person name="de Groot N.N."/>
        </authorList>
    </citation>
    <scope>NUCLEOTIDE SEQUENCE [LARGE SCALE GENOMIC DNA]</scope>
    <source>
        <strain evidence="1 2">DSM 23310</strain>
    </source>
</reference>
<proteinExistence type="predicted"/>
<dbReference type="Gene3D" id="3.60.15.10">
    <property type="entry name" value="Ribonuclease Z/Hydroxyacylglutathione hydrolase-like"/>
    <property type="match status" value="1"/>
</dbReference>
<protein>
    <submittedName>
        <fullName evidence="1">Uncharacterized protein</fullName>
    </submittedName>
</protein>
<dbReference type="RefSeq" id="WP_200773584.1">
    <property type="nucleotide sequence ID" value="NZ_BSYN01000001.1"/>
</dbReference>
<dbReference type="SUPFAM" id="SSF56281">
    <property type="entry name" value="Metallo-hydrolase/oxidoreductase"/>
    <property type="match status" value="1"/>
</dbReference>
<keyword evidence="2" id="KW-1185">Reference proteome</keyword>
<evidence type="ECO:0000313" key="2">
    <source>
        <dbReference type="Proteomes" id="UP000198828"/>
    </source>
</evidence>